<feature type="transmembrane region" description="Helical" evidence="1">
    <location>
        <begin position="94"/>
        <end position="114"/>
    </location>
</feature>
<keyword evidence="1" id="KW-0812">Transmembrane</keyword>
<keyword evidence="3" id="KW-1185">Reference proteome</keyword>
<reference evidence="2 3" key="1">
    <citation type="submission" date="2020-08" db="EMBL/GenBank/DDBJ databases">
        <title>Genomic Encyclopedia of Type Strains, Phase IV (KMG-IV): sequencing the most valuable type-strain genomes for metagenomic binning, comparative biology and taxonomic classification.</title>
        <authorList>
            <person name="Goeker M."/>
        </authorList>
    </citation>
    <scope>NUCLEOTIDE SEQUENCE [LARGE SCALE GENOMIC DNA]</scope>
    <source>
        <strain evidence="2 3">DSM 17507</strain>
    </source>
</reference>
<accession>A0A7W7ETE8</accession>
<organism evidence="2 3">
    <name type="scientific">Novosphingobium taihuense</name>
    <dbReference type="NCBI Taxonomy" id="260085"/>
    <lineage>
        <taxon>Bacteria</taxon>
        <taxon>Pseudomonadati</taxon>
        <taxon>Pseudomonadota</taxon>
        <taxon>Alphaproteobacteria</taxon>
        <taxon>Sphingomonadales</taxon>
        <taxon>Sphingomonadaceae</taxon>
        <taxon>Novosphingobium</taxon>
    </lineage>
</organism>
<evidence type="ECO:0008006" key="4">
    <source>
        <dbReference type="Google" id="ProtNLM"/>
    </source>
</evidence>
<proteinExistence type="predicted"/>
<sequence>MGGLRTSLTLHYRLAILLVALALGMKALVPAGFMVEGSARSLTVLVCADSTGARSSVEITIPQSGTKVPALAKAHESCAFSTLGFAALAATDPVQLAIALVFILALGILARVTIAPRERRRLLPPPCGPPYGLPA</sequence>
<keyword evidence="1" id="KW-0472">Membrane</keyword>
<evidence type="ECO:0000256" key="1">
    <source>
        <dbReference type="SAM" id="Phobius"/>
    </source>
</evidence>
<evidence type="ECO:0000313" key="2">
    <source>
        <dbReference type="EMBL" id="MBB4613172.1"/>
    </source>
</evidence>
<comment type="caution">
    <text evidence="2">The sequence shown here is derived from an EMBL/GenBank/DDBJ whole genome shotgun (WGS) entry which is preliminary data.</text>
</comment>
<name>A0A7W7ETE8_9SPHN</name>
<gene>
    <name evidence="2" type="ORF">GGR37_001431</name>
</gene>
<keyword evidence="1" id="KW-1133">Transmembrane helix</keyword>
<dbReference type="EMBL" id="JACHOA010000002">
    <property type="protein sequence ID" value="MBB4613172.1"/>
    <property type="molecule type" value="Genomic_DNA"/>
</dbReference>
<dbReference type="Proteomes" id="UP000538566">
    <property type="component" value="Unassembled WGS sequence"/>
</dbReference>
<dbReference type="AlphaFoldDB" id="A0A7W7ETE8"/>
<evidence type="ECO:0000313" key="3">
    <source>
        <dbReference type="Proteomes" id="UP000538566"/>
    </source>
</evidence>
<dbReference type="RefSeq" id="WP_144905426.1">
    <property type="nucleotide sequence ID" value="NZ_JACHOA010000002.1"/>
</dbReference>
<dbReference type="OrthoDB" id="7511204at2"/>
<feature type="transmembrane region" description="Helical" evidence="1">
    <location>
        <begin position="12"/>
        <end position="35"/>
    </location>
</feature>
<protein>
    <recommendedName>
        <fullName evidence="4">DUF2946 family protein</fullName>
    </recommendedName>
</protein>